<keyword evidence="8 12" id="KW-0675">Receptor</keyword>
<dbReference type="AlphaFoldDB" id="M2R8W6"/>
<keyword evidence="3" id="KW-0589">Pheromone response</keyword>
<dbReference type="OrthoDB" id="2874149at2759"/>
<evidence type="ECO:0000256" key="4">
    <source>
        <dbReference type="ARBA" id="ARBA00022692"/>
    </source>
</evidence>
<keyword evidence="6" id="KW-0297">G-protein coupled receptor</keyword>
<evidence type="ECO:0000256" key="8">
    <source>
        <dbReference type="ARBA" id="ARBA00023170"/>
    </source>
</evidence>
<dbReference type="EMBL" id="KB445801">
    <property type="protein sequence ID" value="EMD35181.1"/>
    <property type="molecule type" value="Genomic_DNA"/>
</dbReference>
<comment type="similarity">
    <text evidence="2">Belongs to the G-protein coupled receptor 4 family.</text>
</comment>
<protein>
    <submittedName>
        <fullName evidence="12">STE3-like pheromone receptor B mating type</fullName>
    </submittedName>
</protein>
<evidence type="ECO:0000256" key="2">
    <source>
        <dbReference type="ARBA" id="ARBA00011085"/>
    </source>
</evidence>
<dbReference type="PRINTS" id="PR00901">
    <property type="entry name" value="PHEROMONEBAR"/>
</dbReference>
<evidence type="ECO:0000256" key="11">
    <source>
        <dbReference type="SAM" id="Phobius"/>
    </source>
</evidence>
<keyword evidence="13" id="KW-1185">Reference proteome</keyword>
<evidence type="ECO:0000256" key="9">
    <source>
        <dbReference type="ARBA" id="ARBA00023224"/>
    </source>
</evidence>
<feature type="transmembrane region" description="Helical" evidence="11">
    <location>
        <begin position="70"/>
        <end position="90"/>
    </location>
</feature>
<reference evidence="12 13" key="1">
    <citation type="journal article" date="2012" name="Proc. Natl. Acad. Sci. U.S.A.">
        <title>Comparative genomics of Ceriporiopsis subvermispora and Phanerochaete chrysosporium provide insight into selective ligninolysis.</title>
        <authorList>
            <person name="Fernandez-Fueyo E."/>
            <person name="Ruiz-Duenas F.J."/>
            <person name="Ferreira P."/>
            <person name="Floudas D."/>
            <person name="Hibbett D.S."/>
            <person name="Canessa P."/>
            <person name="Larrondo L.F."/>
            <person name="James T.Y."/>
            <person name="Seelenfreund D."/>
            <person name="Lobos S."/>
            <person name="Polanco R."/>
            <person name="Tello M."/>
            <person name="Honda Y."/>
            <person name="Watanabe T."/>
            <person name="Watanabe T."/>
            <person name="Ryu J.S."/>
            <person name="Kubicek C.P."/>
            <person name="Schmoll M."/>
            <person name="Gaskell J."/>
            <person name="Hammel K.E."/>
            <person name="St John F.J."/>
            <person name="Vanden Wymelenberg A."/>
            <person name="Sabat G."/>
            <person name="Splinter BonDurant S."/>
            <person name="Syed K."/>
            <person name="Yadav J.S."/>
            <person name="Doddapaneni H."/>
            <person name="Subramanian V."/>
            <person name="Lavin J.L."/>
            <person name="Oguiza J.A."/>
            <person name="Perez G."/>
            <person name="Pisabarro A.G."/>
            <person name="Ramirez L."/>
            <person name="Santoyo F."/>
            <person name="Master E."/>
            <person name="Coutinho P.M."/>
            <person name="Henrissat B."/>
            <person name="Lombard V."/>
            <person name="Magnuson J.K."/>
            <person name="Kuees U."/>
            <person name="Hori C."/>
            <person name="Igarashi K."/>
            <person name="Samejima M."/>
            <person name="Held B.W."/>
            <person name="Barry K.W."/>
            <person name="LaButti K.M."/>
            <person name="Lapidus A."/>
            <person name="Lindquist E.A."/>
            <person name="Lucas S.M."/>
            <person name="Riley R."/>
            <person name="Salamov A.A."/>
            <person name="Hoffmeister D."/>
            <person name="Schwenk D."/>
            <person name="Hadar Y."/>
            <person name="Yarden O."/>
            <person name="de Vries R.P."/>
            <person name="Wiebenga A."/>
            <person name="Stenlid J."/>
            <person name="Eastwood D."/>
            <person name="Grigoriev I.V."/>
            <person name="Berka R.M."/>
            <person name="Blanchette R.A."/>
            <person name="Kersten P."/>
            <person name="Martinez A.T."/>
            <person name="Vicuna R."/>
            <person name="Cullen D."/>
        </authorList>
    </citation>
    <scope>NUCLEOTIDE SEQUENCE [LARGE SCALE GENOMIC DNA]</scope>
    <source>
        <strain evidence="12 13">B</strain>
    </source>
</reference>
<dbReference type="CDD" id="cd14966">
    <property type="entry name" value="7tmD_STE3"/>
    <property type="match status" value="1"/>
</dbReference>
<dbReference type="Pfam" id="PF02076">
    <property type="entry name" value="STE3"/>
    <property type="match status" value="1"/>
</dbReference>
<feature type="region of interest" description="Disordered" evidence="10">
    <location>
        <begin position="370"/>
        <end position="396"/>
    </location>
</feature>
<dbReference type="GO" id="GO:0005886">
    <property type="term" value="C:plasma membrane"/>
    <property type="evidence" value="ECO:0007669"/>
    <property type="project" value="TreeGrafter"/>
</dbReference>
<sequence>MSDLQYPAYSVLALLSAVIVLIPLPWHLEAWNSGTCLYMIWTSLACLNFGINTIVWHNNALNPTPVWCDISSRIIVAVSVAIPCASLCINRRLYRIASIQAVGVTRAEKRRAIFIDLSICIGIPILQLVMEYIVSGHRFDIYEDIGCYPFIYNTPVAYPLSVVWPLVIGLVSAVYCALSIRQFLIRRAEFNKFLSSNTSLTANRYFRLMALATTELMCSTPISAYGMYLNLSGSNVRPWISWADTHYGFSRVDQYPAVIWRSDKQNIIAFELTLWLPIFCAVVFFAFFGFALEARNNYIKAWSIVVKQCSKQIPFQKRGAVRKSRDESLPTYVPRVSSYPYQNTPSSITFSFLDEKCADVDLPTPSVEDAAHHTTQLHTSPSRSDMDDINTSTGVC</sequence>
<feature type="transmembrane region" description="Helical" evidence="11">
    <location>
        <begin position="272"/>
        <end position="292"/>
    </location>
</feature>
<keyword evidence="9" id="KW-0807">Transducer</keyword>
<evidence type="ECO:0000313" key="13">
    <source>
        <dbReference type="Proteomes" id="UP000016930"/>
    </source>
</evidence>
<evidence type="ECO:0000256" key="3">
    <source>
        <dbReference type="ARBA" id="ARBA00022507"/>
    </source>
</evidence>
<organism evidence="12 13">
    <name type="scientific">Ceriporiopsis subvermispora (strain B)</name>
    <name type="common">White-rot fungus</name>
    <name type="synonym">Gelatoporia subvermispora</name>
    <dbReference type="NCBI Taxonomy" id="914234"/>
    <lineage>
        <taxon>Eukaryota</taxon>
        <taxon>Fungi</taxon>
        <taxon>Dikarya</taxon>
        <taxon>Basidiomycota</taxon>
        <taxon>Agaricomycotina</taxon>
        <taxon>Agaricomycetes</taxon>
        <taxon>Polyporales</taxon>
        <taxon>Gelatoporiaceae</taxon>
        <taxon>Gelatoporia</taxon>
    </lineage>
</organism>
<dbReference type="InterPro" id="IPR000481">
    <property type="entry name" value="GPCR_Pheromne_B_alpha_rcpt"/>
</dbReference>
<evidence type="ECO:0000313" key="12">
    <source>
        <dbReference type="EMBL" id="EMD35181.1"/>
    </source>
</evidence>
<dbReference type="PANTHER" id="PTHR28097">
    <property type="entry name" value="PHEROMONE A FACTOR RECEPTOR"/>
    <property type="match status" value="1"/>
</dbReference>
<dbReference type="Proteomes" id="UP000016930">
    <property type="component" value="Unassembled WGS sequence"/>
</dbReference>
<comment type="subcellular location">
    <subcellularLocation>
        <location evidence="1">Membrane</location>
        <topology evidence="1">Multi-pass membrane protein</topology>
    </subcellularLocation>
</comment>
<keyword evidence="7 11" id="KW-0472">Membrane</keyword>
<gene>
    <name evidence="12" type="primary">CsSTE3.3</name>
    <name evidence="12" type="ORF">CERSUDRAFT_116644</name>
</gene>
<dbReference type="PANTHER" id="PTHR28097:SF1">
    <property type="entry name" value="PHEROMONE A FACTOR RECEPTOR"/>
    <property type="match status" value="1"/>
</dbReference>
<dbReference type="GO" id="GO:0000750">
    <property type="term" value="P:pheromone-dependent signal transduction involved in conjugation with cellular fusion"/>
    <property type="evidence" value="ECO:0007669"/>
    <property type="project" value="TreeGrafter"/>
</dbReference>
<evidence type="ECO:0000256" key="6">
    <source>
        <dbReference type="ARBA" id="ARBA00023040"/>
    </source>
</evidence>
<name>M2R8W6_CERS8</name>
<dbReference type="HOGENOM" id="CLU_027592_0_1_1"/>
<feature type="transmembrane region" description="Helical" evidence="11">
    <location>
        <begin position="111"/>
        <end position="130"/>
    </location>
</feature>
<keyword evidence="4 11" id="KW-0812">Transmembrane</keyword>
<feature type="transmembrane region" description="Helical" evidence="11">
    <location>
        <begin position="6"/>
        <end position="24"/>
    </location>
</feature>
<dbReference type="PRINTS" id="PR00899">
    <property type="entry name" value="GPCRSTE3"/>
</dbReference>
<feature type="transmembrane region" description="Helical" evidence="11">
    <location>
        <begin position="162"/>
        <end position="184"/>
    </location>
</feature>
<evidence type="ECO:0000256" key="5">
    <source>
        <dbReference type="ARBA" id="ARBA00022989"/>
    </source>
</evidence>
<evidence type="ECO:0000256" key="1">
    <source>
        <dbReference type="ARBA" id="ARBA00004141"/>
    </source>
</evidence>
<feature type="compositionally biased region" description="Polar residues" evidence="10">
    <location>
        <begin position="373"/>
        <end position="396"/>
    </location>
</feature>
<dbReference type="InterPro" id="IPR001499">
    <property type="entry name" value="GPCR_STE3"/>
</dbReference>
<accession>M2R8W6</accession>
<dbReference type="GO" id="GO:0004934">
    <property type="term" value="F:mating-type alpha-factor pheromone receptor activity"/>
    <property type="evidence" value="ECO:0007669"/>
    <property type="project" value="InterPro"/>
</dbReference>
<evidence type="ECO:0000256" key="10">
    <source>
        <dbReference type="SAM" id="MobiDB-lite"/>
    </source>
</evidence>
<keyword evidence="5 11" id="KW-1133">Transmembrane helix</keyword>
<proteinExistence type="inferred from homology"/>
<feature type="transmembrane region" description="Helical" evidence="11">
    <location>
        <begin position="36"/>
        <end position="58"/>
    </location>
</feature>
<evidence type="ECO:0000256" key="7">
    <source>
        <dbReference type="ARBA" id="ARBA00023136"/>
    </source>
</evidence>